<proteinExistence type="predicted"/>
<dbReference type="eggNOG" id="COG2120">
    <property type="taxonomic scope" value="Bacteria"/>
</dbReference>
<dbReference type="RefSeq" id="WP_012375780.1">
    <property type="nucleotide sequence ID" value="NC_010571.1"/>
</dbReference>
<keyword evidence="1" id="KW-0732">Signal</keyword>
<organism evidence="2 3">
    <name type="scientific">Opitutus terrae (strain DSM 11246 / JCM 15787 / PB90-1)</name>
    <dbReference type="NCBI Taxonomy" id="452637"/>
    <lineage>
        <taxon>Bacteria</taxon>
        <taxon>Pseudomonadati</taxon>
        <taxon>Verrucomicrobiota</taxon>
        <taxon>Opitutia</taxon>
        <taxon>Opitutales</taxon>
        <taxon>Opitutaceae</taxon>
        <taxon>Opitutus</taxon>
    </lineage>
</organism>
<dbReference type="InterPro" id="IPR024078">
    <property type="entry name" value="LmbE-like_dom_sf"/>
</dbReference>
<dbReference type="PROSITE" id="PS51318">
    <property type="entry name" value="TAT"/>
    <property type="match status" value="1"/>
</dbReference>
<reference evidence="2 3" key="1">
    <citation type="journal article" date="2011" name="J. Bacteriol.">
        <title>Genome sequence of the verrucomicrobium Opitutus terrae PB90-1, an abundant inhabitant of rice paddy soil ecosystems.</title>
        <authorList>
            <person name="van Passel M.W."/>
            <person name="Kant R."/>
            <person name="Palva A."/>
            <person name="Copeland A."/>
            <person name="Lucas S."/>
            <person name="Lapidus A."/>
            <person name="Glavina del Rio T."/>
            <person name="Pitluck S."/>
            <person name="Goltsman E."/>
            <person name="Clum A."/>
            <person name="Sun H."/>
            <person name="Schmutz J."/>
            <person name="Larimer F.W."/>
            <person name="Land M.L."/>
            <person name="Hauser L."/>
            <person name="Kyrpides N."/>
            <person name="Mikhailova N."/>
            <person name="Richardson P.P."/>
            <person name="Janssen P.H."/>
            <person name="de Vos W.M."/>
            <person name="Smidt H."/>
        </authorList>
    </citation>
    <scope>NUCLEOTIDE SEQUENCE [LARGE SCALE GENOMIC DNA]</scope>
    <source>
        <strain evidence="3">DSM 11246 / JCM 15787 / PB90-1</strain>
    </source>
</reference>
<name>B1ZY99_OPITP</name>
<dbReference type="KEGG" id="ote:Oter_2964"/>
<evidence type="ECO:0000313" key="2">
    <source>
        <dbReference type="EMBL" id="ACB76245.1"/>
    </source>
</evidence>
<dbReference type="InterPro" id="IPR003737">
    <property type="entry name" value="GlcNAc_PI_deacetylase-related"/>
</dbReference>
<protein>
    <submittedName>
        <fullName evidence="2">LmbE family protein</fullName>
    </submittedName>
</protein>
<dbReference type="InterPro" id="IPR006311">
    <property type="entry name" value="TAT_signal"/>
</dbReference>
<dbReference type="PANTHER" id="PTHR12993:SF11">
    <property type="entry name" value="N-ACETYLGLUCOSAMINYL-PHOSPHATIDYLINOSITOL DE-N-ACETYLASE"/>
    <property type="match status" value="1"/>
</dbReference>
<evidence type="ECO:0000313" key="3">
    <source>
        <dbReference type="Proteomes" id="UP000007013"/>
    </source>
</evidence>
<dbReference type="GO" id="GO:0016811">
    <property type="term" value="F:hydrolase activity, acting on carbon-nitrogen (but not peptide) bonds, in linear amides"/>
    <property type="evidence" value="ECO:0007669"/>
    <property type="project" value="TreeGrafter"/>
</dbReference>
<dbReference type="Proteomes" id="UP000007013">
    <property type="component" value="Chromosome"/>
</dbReference>
<gene>
    <name evidence="2" type="ordered locus">Oter_2964</name>
</gene>
<evidence type="ECO:0000256" key="1">
    <source>
        <dbReference type="SAM" id="SignalP"/>
    </source>
</evidence>
<feature type="chain" id="PRO_5002772884" evidence="1">
    <location>
        <begin position="27"/>
        <end position="250"/>
    </location>
</feature>
<dbReference type="Gene3D" id="3.40.50.10320">
    <property type="entry name" value="LmbE-like"/>
    <property type="match status" value="1"/>
</dbReference>
<keyword evidence="3" id="KW-1185">Reference proteome</keyword>
<dbReference type="PANTHER" id="PTHR12993">
    <property type="entry name" value="N-ACETYLGLUCOSAMINYL-PHOSPHATIDYLINOSITOL DE-N-ACETYLASE-RELATED"/>
    <property type="match status" value="1"/>
</dbReference>
<feature type="signal peptide" evidence="1">
    <location>
        <begin position="1"/>
        <end position="26"/>
    </location>
</feature>
<dbReference type="STRING" id="452637.Oter_2964"/>
<dbReference type="HOGENOM" id="CLU_049311_3_3_0"/>
<dbReference type="EMBL" id="CP001032">
    <property type="protein sequence ID" value="ACB76245.1"/>
    <property type="molecule type" value="Genomic_DNA"/>
</dbReference>
<dbReference type="OrthoDB" id="9790023at2"/>
<sequence length="250" mass="26494">MSTTTRREFLRAGAVSLATVPLSALAKNPAPTAQPLRIVAVGAHPDDPESGCGGTLKKFSAAGHNVTVLYLTRGEAGIAGQTAAQAAATRTAEAESACGLLGAHARFFGQIDGVTVFDQAAVARMTQALTDLQPDLVLAHWPIDSHPDHQVAATLVIQARLRAAPPFELFFFEVCAGQQTMTFRPTDYVDITDMQEVKRAAVFCHASQNPAEIYAEGGHTLMEQFRGAECGVRAAEAFVRFTARGTTGLV</sequence>
<accession>B1ZY99</accession>
<dbReference type="Pfam" id="PF02585">
    <property type="entry name" value="PIG-L"/>
    <property type="match status" value="1"/>
</dbReference>
<dbReference type="SUPFAM" id="SSF102588">
    <property type="entry name" value="LmbE-like"/>
    <property type="match status" value="1"/>
</dbReference>
<dbReference type="AlphaFoldDB" id="B1ZY99"/>